<dbReference type="AlphaFoldDB" id="A7ERN2"/>
<dbReference type="Proteomes" id="UP000001312">
    <property type="component" value="Unassembled WGS sequence"/>
</dbReference>
<organism evidence="1 2">
    <name type="scientific">Sclerotinia sclerotiorum (strain ATCC 18683 / 1980 / Ss-1)</name>
    <name type="common">White mold</name>
    <name type="synonym">Whetzelinia sclerotiorum</name>
    <dbReference type="NCBI Taxonomy" id="665079"/>
    <lineage>
        <taxon>Eukaryota</taxon>
        <taxon>Fungi</taxon>
        <taxon>Dikarya</taxon>
        <taxon>Ascomycota</taxon>
        <taxon>Pezizomycotina</taxon>
        <taxon>Leotiomycetes</taxon>
        <taxon>Helotiales</taxon>
        <taxon>Sclerotiniaceae</taxon>
        <taxon>Sclerotinia</taxon>
    </lineage>
</organism>
<dbReference type="EMBL" id="CH476630">
    <property type="protein sequence ID" value="EDN92124.1"/>
    <property type="molecule type" value="Genomic_DNA"/>
</dbReference>
<dbReference type="RefSeq" id="XP_001591360.1">
    <property type="nucleotide sequence ID" value="XM_001591310.1"/>
</dbReference>
<sequence>MADRQSVLSHREFQARSRDILLLSISVILPFRDEWLYLQYLESNPLDRFLKDDDPSESGSYLLPGNVVPARHL</sequence>
<dbReference type="GeneID" id="5487408"/>
<name>A7ERN2_SCLS1</name>
<proteinExistence type="predicted"/>
<keyword evidence="2" id="KW-1185">Reference proteome</keyword>
<reference evidence="2" key="1">
    <citation type="journal article" date="2011" name="PLoS Genet.">
        <title>Genomic analysis of the necrotrophic fungal pathogens Sclerotinia sclerotiorum and Botrytis cinerea.</title>
        <authorList>
            <person name="Amselem J."/>
            <person name="Cuomo C.A."/>
            <person name="van Kan J.A."/>
            <person name="Viaud M."/>
            <person name="Benito E.P."/>
            <person name="Couloux A."/>
            <person name="Coutinho P.M."/>
            <person name="de Vries R.P."/>
            <person name="Dyer P.S."/>
            <person name="Fillinger S."/>
            <person name="Fournier E."/>
            <person name="Gout L."/>
            <person name="Hahn M."/>
            <person name="Kohn L."/>
            <person name="Lapalu N."/>
            <person name="Plummer K.M."/>
            <person name="Pradier J.M."/>
            <person name="Quevillon E."/>
            <person name="Sharon A."/>
            <person name="Simon A."/>
            <person name="ten Have A."/>
            <person name="Tudzynski B."/>
            <person name="Tudzynski P."/>
            <person name="Wincker P."/>
            <person name="Andrew M."/>
            <person name="Anthouard V."/>
            <person name="Beever R.E."/>
            <person name="Beffa R."/>
            <person name="Benoit I."/>
            <person name="Bouzid O."/>
            <person name="Brault B."/>
            <person name="Chen Z."/>
            <person name="Choquer M."/>
            <person name="Collemare J."/>
            <person name="Cotton P."/>
            <person name="Danchin E.G."/>
            <person name="Da Silva C."/>
            <person name="Gautier A."/>
            <person name="Giraud C."/>
            <person name="Giraud T."/>
            <person name="Gonzalez C."/>
            <person name="Grossetete S."/>
            <person name="Guldener U."/>
            <person name="Henrissat B."/>
            <person name="Howlett B.J."/>
            <person name="Kodira C."/>
            <person name="Kretschmer M."/>
            <person name="Lappartient A."/>
            <person name="Leroch M."/>
            <person name="Levis C."/>
            <person name="Mauceli E."/>
            <person name="Neuveglise C."/>
            <person name="Oeser B."/>
            <person name="Pearson M."/>
            <person name="Poulain J."/>
            <person name="Poussereau N."/>
            <person name="Quesneville H."/>
            <person name="Rascle C."/>
            <person name="Schumacher J."/>
            <person name="Segurens B."/>
            <person name="Sexton A."/>
            <person name="Silva E."/>
            <person name="Sirven C."/>
            <person name="Soanes D.M."/>
            <person name="Talbot N.J."/>
            <person name="Templeton M."/>
            <person name="Yandava C."/>
            <person name="Yarden O."/>
            <person name="Zeng Q."/>
            <person name="Rollins J.A."/>
            <person name="Lebrun M.H."/>
            <person name="Dickman M."/>
        </authorList>
    </citation>
    <scope>NUCLEOTIDE SEQUENCE [LARGE SCALE GENOMIC DNA]</scope>
    <source>
        <strain evidence="2">ATCC 18683 / 1980 / Ss-1</strain>
    </source>
</reference>
<gene>
    <name evidence="1" type="ORF">SS1G_07986</name>
</gene>
<dbReference type="KEGG" id="ssl:SS1G_07986"/>
<accession>A7ERN2</accession>
<evidence type="ECO:0000313" key="1">
    <source>
        <dbReference type="EMBL" id="EDN92124.1"/>
    </source>
</evidence>
<protein>
    <submittedName>
        <fullName evidence="1">Uncharacterized protein</fullName>
    </submittedName>
</protein>
<dbReference type="InParanoid" id="A7ERN2"/>
<evidence type="ECO:0000313" key="2">
    <source>
        <dbReference type="Proteomes" id="UP000001312"/>
    </source>
</evidence>